<reference evidence="1 2" key="1">
    <citation type="journal article" date="2019" name="Nat. Ecol. Evol.">
        <title>Megaphylogeny resolves global patterns of mushroom evolution.</title>
        <authorList>
            <person name="Varga T."/>
            <person name="Krizsan K."/>
            <person name="Foldi C."/>
            <person name="Dima B."/>
            <person name="Sanchez-Garcia M."/>
            <person name="Sanchez-Ramirez S."/>
            <person name="Szollosi G.J."/>
            <person name="Szarkandi J.G."/>
            <person name="Papp V."/>
            <person name="Albert L."/>
            <person name="Andreopoulos W."/>
            <person name="Angelini C."/>
            <person name="Antonin V."/>
            <person name="Barry K.W."/>
            <person name="Bougher N.L."/>
            <person name="Buchanan P."/>
            <person name="Buyck B."/>
            <person name="Bense V."/>
            <person name="Catcheside P."/>
            <person name="Chovatia M."/>
            <person name="Cooper J."/>
            <person name="Damon W."/>
            <person name="Desjardin D."/>
            <person name="Finy P."/>
            <person name="Geml J."/>
            <person name="Haridas S."/>
            <person name="Hughes K."/>
            <person name="Justo A."/>
            <person name="Karasinski D."/>
            <person name="Kautmanova I."/>
            <person name="Kiss B."/>
            <person name="Kocsube S."/>
            <person name="Kotiranta H."/>
            <person name="LaButti K.M."/>
            <person name="Lechner B.E."/>
            <person name="Liimatainen K."/>
            <person name="Lipzen A."/>
            <person name="Lukacs Z."/>
            <person name="Mihaltcheva S."/>
            <person name="Morgado L.N."/>
            <person name="Niskanen T."/>
            <person name="Noordeloos M.E."/>
            <person name="Ohm R.A."/>
            <person name="Ortiz-Santana B."/>
            <person name="Ovrebo C."/>
            <person name="Racz N."/>
            <person name="Riley R."/>
            <person name="Savchenko A."/>
            <person name="Shiryaev A."/>
            <person name="Soop K."/>
            <person name="Spirin V."/>
            <person name="Szebenyi C."/>
            <person name="Tomsovsky M."/>
            <person name="Tulloss R.E."/>
            <person name="Uehling J."/>
            <person name="Grigoriev I.V."/>
            <person name="Vagvolgyi C."/>
            <person name="Papp T."/>
            <person name="Martin F.M."/>
            <person name="Miettinen O."/>
            <person name="Hibbett D.S."/>
            <person name="Nagy L.G."/>
        </authorList>
    </citation>
    <scope>NUCLEOTIDE SEQUENCE [LARGE SCALE GENOMIC DNA]</scope>
    <source>
        <strain evidence="1 2">CBS 121175</strain>
    </source>
</reference>
<name>A0A5C3KYC2_COPMA</name>
<organism evidence="1 2">
    <name type="scientific">Coprinopsis marcescibilis</name>
    <name type="common">Agaric fungus</name>
    <name type="synonym">Psathyrella marcescibilis</name>
    <dbReference type="NCBI Taxonomy" id="230819"/>
    <lineage>
        <taxon>Eukaryota</taxon>
        <taxon>Fungi</taxon>
        <taxon>Dikarya</taxon>
        <taxon>Basidiomycota</taxon>
        <taxon>Agaricomycotina</taxon>
        <taxon>Agaricomycetes</taxon>
        <taxon>Agaricomycetidae</taxon>
        <taxon>Agaricales</taxon>
        <taxon>Agaricineae</taxon>
        <taxon>Psathyrellaceae</taxon>
        <taxon>Coprinopsis</taxon>
    </lineage>
</organism>
<dbReference type="OrthoDB" id="2909371at2759"/>
<dbReference type="Proteomes" id="UP000307440">
    <property type="component" value="Unassembled WGS sequence"/>
</dbReference>
<evidence type="ECO:0008006" key="3">
    <source>
        <dbReference type="Google" id="ProtNLM"/>
    </source>
</evidence>
<keyword evidence="2" id="KW-1185">Reference proteome</keyword>
<gene>
    <name evidence="1" type="ORF">FA15DRAFT_366961</name>
</gene>
<dbReference type="EMBL" id="ML210189">
    <property type="protein sequence ID" value="TFK25170.1"/>
    <property type="molecule type" value="Genomic_DNA"/>
</dbReference>
<proteinExistence type="predicted"/>
<evidence type="ECO:0000313" key="1">
    <source>
        <dbReference type="EMBL" id="TFK25170.1"/>
    </source>
</evidence>
<accession>A0A5C3KYC2</accession>
<dbReference type="STRING" id="230819.A0A5C3KYC2"/>
<sequence length="506" mass="57820">MYPPHNPVYQRILGFHPYPLAFSKPPSHQLARRESSQSSREAWALLPAELWAEVFLYCIQTPQTEGTPMWYSRELAIPMLLCQICRSWRQIALSFSQLWQRLTVCISMGKSYPSFELASIWIARSGTLPLSLSLYQQNESNLNRLVTGRMLALFMKHMPRWMDIDFRLAGPRLSNSLFPEHLGAPLLRRFNVRTNCRVYEREEKDIFGVFQEVPRLTHLEVSRIPELDLLGNSIINVPWAQLETLSMDYVPSVGTSLHILSKCHSISACEMKIDSLFGPIFDSPLCHSRLLSLSISVSFEHFPGLLTMLTLPALRYLKVHVRGPLEQYGWPETCFEQFLERSSCKLTRLEVHDSGMRVDQFVGLLSSRKLQGLNALVVEDRRDWTWDPFVTDIALELLHCPLYKDNYTAIVVLGGASIGGDSEHAGGRTCFLPNLTQLVVRGNCLRTSDGVIASMVETRWYQYMEGVAQLESVKLDIPSNHFRDLQRLKTLQAKGLDLELTFIDTL</sequence>
<dbReference type="AlphaFoldDB" id="A0A5C3KYC2"/>
<protein>
    <recommendedName>
        <fullName evidence="3">F-box domain-containing protein</fullName>
    </recommendedName>
</protein>
<evidence type="ECO:0000313" key="2">
    <source>
        <dbReference type="Proteomes" id="UP000307440"/>
    </source>
</evidence>
<dbReference type="SUPFAM" id="SSF52047">
    <property type="entry name" value="RNI-like"/>
    <property type="match status" value="1"/>
</dbReference>